<gene>
    <name evidence="8" type="ORF">CHIRRI_LOCUS3363</name>
</gene>
<sequence length="197" mass="22806">MSESGSSNVSSSVYSGDTGSTYTMQSQRYLNVSDKHNEQTYLLFSDKKPDQRNILARVWAFLTRCIIRMRVENNEPDEENVWNSEDIDTMDMYLKRKTIGLGLLVFALFSSNVIQMRNIVAHSEQYKYFQFVVPYLGFNIILQFIALNSIIYKCRFNLNNLYEYAKASYLNEYITILIIVMTVNNILISLCSISSTV</sequence>
<evidence type="ECO:0000256" key="2">
    <source>
        <dbReference type="ARBA" id="ARBA00008141"/>
    </source>
</evidence>
<feature type="transmembrane region" description="Helical" evidence="7">
    <location>
        <begin position="173"/>
        <end position="195"/>
    </location>
</feature>
<dbReference type="EMBL" id="OU895877">
    <property type="protein sequence ID" value="CAG9800420.1"/>
    <property type="molecule type" value="Genomic_DNA"/>
</dbReference>
<dbReference type="PANTHER" id="PTHR12316:SF17">
    <property type="entry name" value="NINJURIN C, ISOFORM D"/>
    <property type="match status" value="1"/>
</dbReference>
<comment type="subcellular location">
    <subcellularLocation>
        <location evidence="1">Membrane</location>
        <topology evidence="1">Multi-pass membrane protein</topology>
    </subcellularLocation>
</comment>
<keyword evidence="9" id="KW-1185">Reference proteome</keyword>
<evidence type="ECO:0000313" key="8">
    <source>
        <dbReference type="EMBL" id="CAG9800420.1"/>
    </source>
</evidence>
<evidence type="ECO:0000256" key="3">
    <source>
        <dbReference type="ARBA" id="ARBA00022692"/>
    </source>
</evidence>
<organism evidence="8 9">
    <name type="scientific">Chironomus riparius</name>
    <dbReference type="NCBI Taxonomy" id="315576"/>
    <lineage>
        <taxon>Eukaryota</taxon>
        <taxon>Metazoa</taxon>
        <taxon>Ecdysozoa</taxon>
        <taxon>Arthropoda</taxon>
        <taxon>Hexapoda</taxon>
        <taxon>Insecta</taxon>
        <taxon>Pterygota</taxon>
        <taxon>Neoptera</taxon>
        <taxon>Endopterygota</taxon>
        <taxon>Diptera</taxon>
        <taxon>Nematocera</taxon>
        <taxon>Chironomoidea</taxon>
        <taxon>Chironomidae</taxon>
        <taxon>Chironominae</taxon>
        <taxon>Chironomus</taxon>
    </lineage>
</organism>
<reference evidence="8" key="1">
    <citation type="submission" date="2022-01" db="EMBL/GenBank/DDBJ databases">
        <authorList>
            <person name="King R."/>
        </authorList>
    </citation>
    <scope>NUCLEOTIDE SEQUENCE</scope>
</reference>
<accession>A0A9N9WLN5</accession>
<dbReference type="GO" id="GO:0007155">
    <property type="term" value="P:cell adhesion"/>
    <property type="evidence" value="ECO:0007669"/>
    <property type="project" value="UniProtKB-KW"/>
</dbReference>
<dbReference type="PANTHER" id="PTHR12316">
    <property type="entry name" value="NINJURIN-RELATED"/>
    <property type="match status" value="1"/>
</dbReference>
<evidence type="ECO:0000256" key="5">
    <source>
        <dbReference type="ARBA" id="ARBA00022989"/>
    </source>
</evidence>
<proteinExistence type="inferred from homology"/>
<reference evidence="8" key="2">
    <citation type="submission" date="2022-10" db="EMBL/GenBank/DDBJ databases">
        <authorList>
            <consortium name="ENA_rothamsted_submissions"/>
            <consortium name="culmorum"/>
            <person name="King R."/>
        </authorList>
    </citation>
    <scope>NUCLEOTIDE SEQUENCE</scope>
</reference>
<evidence type="ECO:0000256" key="7">
    <source>
        <dbReference type="SAM" id="Phobius"/>
    </source>
</evidence>
<feature type="transmembrane region" description="Helical" evidence="7">
    <location>
        <begin position="128"/>
        <end position="152"/>
    </location>
</feature>
<keyword evidence="4" id="KW-0130">Cell adhesion</keyword>
<dbReference type="InterPro" id="IPR007007">
    <property type="entry name" value="Ninjurin"/>
</dbReference>
<comment type="similarity">
    <text evidence="2">Belongs to the ninjurin family.</text>
</comment>
<dbReference type="AlphaFoldDB" id="A0A9N9WLN5"/>
<protein>
    <submittedName>
        <fullName evidence="8">Uncharacterized protein</fullName>
    </submittedName>
</protein>
<keyword evidence="5 7" id="KW-1133">Transmembrane helix</keyword>
<evidence type="ECO:0000256" key="1">
    <source>
        <dbReference type="ARBA" id="ARBA00004141"/>
    </source>
</evidence>
<evidence type="ECO:0000256" key="4">
    <source>
        <dbReference type="ARBA" id="ARBA00022889"/>
    </source>
</evidence>
<feature type="transmembrane region" description="Helical" evidence="7">
    <location>
        <begin position="99"/>
        <end position="116"/>
    </location>
</feature>
<dbReference type="Pfam" id="PF04923">
    <property type="entry name" value="Ninjurin"/>
    <property type="match status" value="1"/>
</dbReference>
<evidence type="ECO:0000313" key="9">
    <source>
        <dbReference type="Proteomes" id="UP001153620"/>
    </source>
</evidence>
<dbReference type="Proteomes" id="UP001153620">
    <property type="component" value="Chromosome 1"/>
</dbReference>
<dbReference type="GO" id="GO:0016020">
    <property type="term" value="C:membrane"/>
    <property type="evidence" value="ECO:0007669"/>
    <property type="project" value="UniProtKB-SubCell"/>
</dbReference>
<evidence type="ECO:0000256" key="6">
    <source>
        <dbReference type="ARBA" id="ARBA00023136"/>
    </source>
</evidence>
<keyword evidence="3 7" id="KW-0812">Transmembrane</keyword>
<name>A0A9N9WLN5_9DIPT</name>
<dbReference type="OrthoDB" id="6114058at2759"/>
<keyword evidence="6 7" id="KW-0472">Membrane</keyword>
<dbReference type="GO" id="GO:0042246">
    <property type="term" value="P:tissue regeneration"/>
    <property type="evidence" value="ECO:0007669"/>
    <property type="project" value="InterPro"/>
</dbReference>